<dbReference type="GeneID" id="79301761"/>
<dbReference type="InterPro" id="IPR015946">
    <property type="entry name" value="KH_dom-like_a/b"/>
</dbReference>
<comment type="subcellular location">
    <subcellularLocation>
        <location evidence="6">Cytoplasm</location>
    </subcellularLocation>
</comment>
<dbReference type="InterPro" id="IPR030842">
    <property type="entry name" value="TF_NusA_bacterial"/>
</dbReference>
<dbReference type="Gene3D" id="3.30.300.20">
    <property type="match status" value="2"/>
</dbReference>
<evidence type="ECO:0000256" key="2">
    <source>
        <dbReference type="ARBA" id="ARBA00022490"/>
    </source>
</evidence>
<evidence type="ECO:0000256" key="1">
    <source>
        <dbReference type="ARBA" id="ARBA00022472"/>
    </source>
</evidence>
<keyword evidence="2 6" id="KW-0963">Cytoplasm</keyword>
<dbReference type="Proteomes" id="UP001596407">
    <property type="component" value="Unassembled WGS sequence"/>
</dbReference>
<evidence type="ECO:0000256" key="5">
    <source>
        <dbReference type="ARBA" id="ARBA00023163"/>
    </source>
</evidence>
<protein>
    <recommendedName>
        <fullName evidence="6">Probable transcription termination protein NusA</fullName>
    </recommendedName>
</protein>
<comment type="similarity">
    <text evidence="6">Belongs to the NusA family.</text>
</comment>
<evidence type="ECO:0000313" key="9">
    <source>
        <dbReference type="Proteomes" id="UP001596407"/>
    </source>
</evidence>
<dbReference type="CDD" id="cd22530">
    <property type="entry name" value="KH-II_NusA_arch_rpt1"/>
    <property type="match status" value="1"/>
</dbReference>
<evidence type="ECO:0000256" key="4">
    <source>
        <dbReference type="ARBA" id="ARBA00023015"/>
    </source>
</evidence>
<dbReference type="GO" id="GO:0003723">
    <property type="term" value="F:RNA binding"/>
    <property type="evidence" value="ECO:0007669"/>
    <property type="project" value="UniProtKB-KW"/>
</dbReference>
<name>A0ABD5WLS6_9EURY</name>
<evidence type="ECO:0000256" key="3">
    <source>
        <dbReference type="ARBA" id="ARBA00022884"/>
    </source>
</evidence>
<dbReference type="Pfam" id="PF26594">
    <property type="entry name" value="KH_NusA_2nd"/>
    <property type="match status" value="1"/>
</dbReference>
<dbReference type="InterPro" id="IPR058582">
    <property type="entry name" value="KH_NusA_2nd"/>
</dbReference>
<dbReference type="NCBIfam" id="TIGR01952">
    <property type="entry name" value="nusA_arch"/>
    <property type="match status" value="1"/>
</dbReference>
<keyword evidence="5 6" id="KW-0804">Transcription</keyword>
<evidence type="ECO:0000259" key="7">
    <source>
        <dbReference type="Pfam" id="PF26594"/>
    </source>
</evidence>
<dbReference type="GO" id="GO:0005737">
    <property type="term" value="C:cytoplasm"/>
    <property type="evidence" value="ECO:0007669"/>
    <property type="project" value="UniProtKB-SubCell"/>
</dbReference>
<sequence length="145" mass="15499">MRVTLSDEARQYIALFEDETGATARDCVVFEGGDDGEERIVFLVKPGDMAKAIGSGGETVRNLESQLDKAVVLVEDADTPEAFVANALAPAAVYNVTVSEDDETVAYAEVDSEDTGIAIGEGGRNITAAEKLAKRHYDIDDIQLT</sequence>
<dbReference type="HAMAP" id="MF_00945_A">
    <property type="entry name" value="NusA_A"/>
    <property type="match status" value="1"/>
</dbReference>
<evidence type="ECO:0000256" key="6">
    <source>
        <dbReference type="HAMAP-Rule" id="MF_00945"/>
    </source>
</evidence>
<accession>A0ABD5WLS6</accession>
<keyword evidence="4 6" id="KW-0805">Transcription regulation</keyword>
<gene>
    <name evidence="6" type="primary">nusA</name>
    <name evidence="8" type="ORF">ACFQJ6_16560</name>
</gene>
<organism evidence="8 9">
    <name type="scientific">Halorussus caseinilyticus</name>
    <dbReference type="NCBI Taxonomy" id="3034025"/>
    <lineage>
        <taxon>Archaea</taxon>
        <taxon>Methanobacteriati</taxon>
        <taxon>Methanobacteriota</taxon>
        <taxon>Stenosarchaea group</taxon>
        <taxon>Halobacteria</taxon>
        <taxon>Halobacteriales</taxon>
        <taxon>Haladaptataceae</taxon>
        <taxon>Halorussus</taxon>
    </lineage>
</organism>
<dbReference type="InterPro" id="IPR010212">
    <property type="entry name" value="NusA_arc"/>
</dbReference>
<reference evidence="8 9" key="1">
    <citation type="journal article" date="2019" name="Int. J. Syst. Evol. Microbiol.">
        <title>The Global Catalogue of Microorganisms (GCM) 10K type strain sequencing project: providing services to taxonomists for standard genome sequencing and annotation.</title>
        <authorList>
            <consortium name="The Broad Institute Genomics Platform"/>
            <consortium name="The Broad Institute Genome Sequencing Center for Infectious Disease"/>
            <person name="Wu L."/>
            <person name="Ma J."/>
        </authorList>
    </citation>
    <scope>NUCLEOTIDE SEQUENCE [LARGE SCALE GENOMIC DNA]</scope>
    <source>
        <strain evidence="8 9">DT72</strain>
    </source>
</reference>
<comment type="function">
    <text evidence="6">Participates in transcription termination.</text>
</comment>
<comment type="caution">
    <text evidence="8">The sequence shown here is derived from an EMBL/GenBank/DDBJ whole genome shotgun (WGS) entry which is preliminary data.</text>
</comment>
<dbReference type="InterPro" id="IPR009019">
    <property type="entry name" value="KH_sf_prok-type"/>
</dbReference>
<dbReference type="RefSeq" id="WP_276280599.1">
    <property type="nucleotide sequence ID" value="NZ_CP119809.1"/>
</dbReference>
<keyword evidence="3" id="KW-0694">RNA-binding</keyword>
<proteinExistence type="inferred from homology"/>
<dbReference type="PANTHER" id="PTHR22648:SF0">
    <property type="entry name" value="TRANSCRIPTION TERMINATION_ANTITERMINATION PROTEIN NUSA"/>
    <property type="match status" value="1"/>
</dbReference>
<dbReference type="GO" id="GO:0006353">
    <property type="term" value="P:DNA-templated transcription termination"/>
    <property type="evidence" value="ECO:0007669"/>
    <property type="project" value="UniProtKB-UniRule"/>
</dbReference>
<dbReference type="PANTHER" id="PTHR22648">
    <property type="entry name" value="TRANSCRIPTION TERMINATION FACTOR NUSA"/>
    <property type="match status" value="1"/>
</dbReference>
<dbReference type="SUPFAM" id="SSF54814">
    <property type="entry name" value="Prokaryotic type KH domain (KH-domain type II)"/>
    <property type="match status" value="2"/>
</dbReference>
<dbReference type="EMBL" id="JBHSZH010000005">
    <property type="protein sequence ID" value="MFC7081487.1"/>
    <property type="molecule type" value="Genomic_DNA"/>
</dbReference>
<dbReference type="AlphaFoldDB" id="A0ABD5WLS6"/>
<dbReference type="CDD" id="cd22531">
    <property type="entry name" value="KH-II_NusA_arch_rpt2"/>
    <property type="match status" value="1"/>
</dbReference>
<keyword evidence="1 6" id="KW-0806">Transcription termination</keyword>
<evidence type="ECO:0000313" key="8">
    <source>
        <dbReference type="EMBL" id="MFC7081487.1"/>
    </source>
</evidence>
<keyword evidence="9" id="KW-1185">Reference proteome</keyword>
<feature type="domain" description="NusA-like second KH" evidence="7">
    <location>
        <begin position="80"/>
        <end position="142"/>
    </location>
</feature>